<evidence type="ECO:0000313" key="2">
    <source>
        <dbReference type="Proteomes" id="UP000612680"/>
    </source>
</evidence>
<reference evidence="1 2" key="1">
    <citation type="submission" date="2020-06" db="EMBL/GenBank/DDBJ databases">
        <title>Dyadobacter sandarakinus sp. nov., isolated from the soil of the Arctic Yellow River Station.</title>
        <authorList>
            <person name="Zhang Y."/>
            <person name="Peng F."/>
        </authorList>
    </citation>
    <scope>NUCLEOTIDE SEQUENCE [LARGE SCALE GENOMIC DNA]</scope>
    <source>
        <strain evidence="1 2">Q3-56</strain>
    </source>
</reference>
<dbReference type="EMBL" id="CP056775">
    <property type="protein sequence ID" value="QRR03753.1"/>
    <property type="molecule type" value="Genomic_DNA"/>
</dbReference>
<evidence type="ECO:0000313" key="1">
    <source>
        <dbReference type="EMBL" id="QRR03753.1"/>
    </source>
</evidence>
<name>A0ABX7IF85_9BACT</name>
<accession>A0ABX7IF85</accession>
<protein>
    <submittedName>
        <fullName evidence="1">Uncharacterized protein</fullName>
    </submittedName>
</protein>
<keyword evidence="2" id="KW-1185">Reference proteome</keyword>
<dbReference type="Proteomes" id="UP000612680">
    <property type="component" value="Chromosome"/>
</dbReference>
<gene>
    <name evidence="1" type="ORF">HWI92_23965</name>
</gene>
<organism evidence="1 2">
    <name type="scientific">Dyadobacter sandarakinus</name>
    <dbReference type="NCBI Taxonomy" id="2747268"/>
    <lineage>
        <taxon>Bacteria</taxon>
        <taxon>Pseudomonadati</taxon>
        <taxon>Bacteroidota</taxon>
        <taxon>Cytophagia</taxon>
        <taxon>Cytophagales</taxon>
        <taxon>Spirosomataceae</taxon>
        <taxon>Dyadobacter</taxon>
    </lineage>
</organism>
<dbReference type="RefSeq" id="WP_204659944.1">
    <property type="nucleotide sequence ID" value="NZ_CP056775.1"/>
</dbReference>
<proteinExistence type="predicted"/>
<sequence>MTTLNNDWLTDGLLDFEYKKYVPMAYFQHVEGQFSRDMLHPCLPELQWHFDSCIRLRNNKSSIKTSFPRNVTGIDLVHQKLEYEETHQDDPYLEEVNYILDYAIPKFAGSVAKGNERFHEIGEHVRISPVGIMPLRLEEGYLLFLHTFQPYVSVFEYQLALYNEMRERYLKTRFVETLRIGIARTVSQVKLELTKKNKALPNPATYVVESKYAYPLHEALLPVAKKLMLQEISVA</sequence>